<protein>
    <submittedName>
        <fullName evidence="1">Uncharacterized protein</fullName>
    </submittedName>
</protein>
<proteinExistence type="predicted"/>
<dbReference type="AlphaFoldDB" id="A0A8T1ZA42"/>
<comment type="caution">
    <text evidence="1">The sequence shown here is derived from an EMBL/GenBank/DDBJ whole genome shotgun (WGS) entry which is preliminary data.</text>
</comment>
<reference evidence="1 2" key="1">
    <citation type="submission" date="2020-12" db="EMBL/GenBank/DDBJ databases">
        <title>Concerted genomic and epigenomic changes stabilize Arabidopsis allopolyploids.</title>
        <authorList>
            <person name="Chen Z."/>
        </authorList>
    </citation>
    <scope>NUCLEOTIDE SEQUENCE [LARGE SCALE GENOMIC DNA]</scope>
    <source>
        <strain evidence="1">As9502</strain>
        <tissue evidence="1">Leaf</tissue>
    </source>
</reference>
<feature type="non-terminal residue" evidence="1">
    <location>
        <position position="1"/>
    </location>
</feature>
<name>A0A8T1ZA42_ARASU</name>
<evidence type="ECO:0000313" key="2">
    <source>
        <dbReference type="Proteomes" id="UP000694251"/>
    </source>
</evidence>
<dbReference type="Proteomes" id="UP000694251">
    <property type="component" value="Chromosome 11"/>
</dbReference>
<keyword evidence="2" id="KW-1185">Reference proteome</keyword>
<accession>A0A8T1ZA42</accession>
<dbReference type="EMBL" id="JAEFBJ010000011">
    <property type="protein sequence ID" value="KAG7554864.1"/>
    <property type="molecule type" value="Genomic_DNA"/>
</dbReference>
<organism evidence="1 2">
    <name type="scientific">Arabidopsis suecica</name>
    <name type="common">Swedish thale-cress</name>
    <name type="synonym">Cardaminopsis suecica</name>
    <dbReference type="NCBI Taxonomy" id="45249"/>
    <lineage>
        <taxon>Eukaryota</taxon>
        <taxon>Viridiplantae</taxon>
        <taxon>Streptophyta</taxon>
        <taxon>Embryophyta</taxon>
        <taxon>Tracheophyta</taxon>
        <taxon>Spermatophyta</taxon>
        <taxon>Magnoliopsida</taxon>
        <taxon>eudicotyledons</taxon>
        <taxon>Gunneridae</taxon>
        <taxon>Pentapetalae</taxon>
        <taxon>rosids</taxon>
        <taxon>malvids</taxon>
        <taxon>Brassicales</taxon>
        <taxon>Brassicaceae</taxon>
        <taxon>Camelineae</taxon>
        <taxon>Arabidopsis</taxon>
    </lineage>
</organism>
<gene>
    <name evidence="1" type="ORF">ISN44_As11g010650</name>
</gene>
<sequence length="58" mass="6858">EEKRSWRGEQDKRKLGSSKDLLKLGPVLFVWMKRQLVVIFTECMKMTTSDNEIEKDAQ</sequence>
<evidence type="ECO:0000313" key="1">
    <source>
        <dbReference type="EMBL" id="KAG7554864.1"/>
    </source>
</evidence>